<protein>
    <submittedName>
        <fullName evidence="6">TetR family transcriptional regulator</fullName>
    </submittedName>
</protein>
<keyword evidence="2 4" id="KW-0238">DNA-binding</keyword>
<dbReference type="Pfam" id="PF16859">
    <property type="entry name" value="TetR_C_11"/>
    <property type="match status" value="1"/>
</dbReference>
<dbReference type="STRING" id="146018.BN2156_05307"/>
<dbReference type="InterPro" id="IPR009057">
    <property type="entry name" value="Homeodomain-like_sf"/>
</dbReference>
<dbReference type="AlphaFoldDB" id="A0A0H5RX69"/>
<evidence type="ECO:0000313" key="7">
    <source>
        <dbReference type="Proteomes" id="UP000199147"/>
    </source>
</evidence>
<dbReference type="PROSITE" id="PS50977">
    <property type="entry name" value="HTH_TETR_2"/>
    <property type="match status" value="1"/>
</dbReference>
<proteinExistence type="predicted"/>
<dbReference type="InterPro" id="IPR023772">
    <property type="entry name" value="DNA-bd_HTH_TetR-type_CS"/>
</dbReference>
<keyword evidence="7" id="KW-1185">Reference proteome</keyword>
<dbReference type="GO" id="GO:0000976">
    <property type="term" value="F:transcription cis-regulatory region binding"/>
    <property type="evidence" value="ECO:0007669"/>
    <property type="project" value="TreeGrafter"/>
</dbReference>
<dbReference type="SUPFAM" id="SSF48498">
    <property type="entry name" value="Tetracyclin repressor-like, C-terminal domain"/>
    <property type="match status" value="1"/>
</dbReference>
<evidence type="ECO:0000256" key="1">
    <source>
        <dbReference type="ARBA" id="ARBA00023015"/>
    </source>
</evidence>
<dbReference type="PANTHER" id="PTHR30055">
    <property type="entry name" value="HTH-TYPE TRANSCRIPTIONAL REGULATOR RUTR"/>
    <property type="match status" value="1"/>
</dbReference>
<dbReference type="SUPFAM" id="SSF46689">
    <property type="entry name" value="Homeodomain-like"/>
    <property type="match status" value="1"/>
</dbReference>
<dbReference type="PANTHER" id="PTHR30055:SF148">
    <property type="entry name" value="TETR-FAMILY TRANSCRIPTIONAL REGULATOR"/>
    <property type="match status" value="1"/>
</dbReference>
<dbReference type="InterPro" id="IPR036271">
    <property type="entry name" value="Tet_transcr_reg_TetR-rel_C_sf"/>
</dbReference>
<gene>
    <name evidence="6" type="ORF">BN2156_05307</name>
</gene>
<dbReference type="Proteomes" id="UP000199147">
    <property type="component" value="Unassembled WGS sequence"/>
</dbReference>
<dbReference type="EMBL" id="CWKH01000003">
    <property type="protein sequence ID" value="CRZ18406.1"/>
    <property type="molecule type" value="Genomic_DNA"/>
</dbReference>
<dbReference type="PROSITE" id="PS01081">
    <property type="entry name" value="HTH_TETR_1"/>
    <property type="match status" value="1"/>
</dbReference>
<reference evidence="7" key="1">
    <citation type="submission" date="2015-07" db="EMBL/GenBank/DDBJ databases">
        <authorList>
            <person name="Urmite Genomes"/>
        </authorList>
    </citation>
    <scope>NUCLEOTIDE SEQUENCE [LARGE SCALE GENOMIC DNA]</scope>
    <source>
        <strain evidence="7">type strain: ATCC 49404</strain>
    </source>
</reference>
<evidence type="ECO:0000256" key="3">
    <source>
        <dbReference type="ARBA" id="ARBA00023163"/>
    </source>
</evidence>
<dbReference type="InterPro" id="IPR001647">
    <property type="entry name" value="HTH_TetR"/>
</dbReference>
<dbReference type="InterPro" id="IPR011075">
    <property type="entry name" value="TetR_C"/>
</dbReference>
<dbReference type="GO" id="GO:0003700">
    <property type="term" value="F:DNA-binding transcription factor activity"/>
    <property type="evidence" value="ECO:0007669"/>
    <property type="project" value="TreeGrafter"/>
</dbReference>
<accession>A0A0H5RX69</accession>
<organism evidence="6 7">
    <name type="scientific">Mycolicibacterium neworleansense</name>
    <dbReference type="NCBI Taxonomy" id="146018"/>
    <lineage>
        <taxon>Bacteria</taxon>
        <taxon>Bacillati</taxon>
        <taxon>Actinomycetota</taxon>
        <taxon>Actinomycetes</taxon>
        <taxon>Mycobacteriales</taxon>
        <taxon>Mycobacteriaceae</taxon>
        <taxon>Mycolicibacterium</taxon>
    </lineage>
</organism>
<evidence type="ECO:0000313" key="6">
    <source>
        <dbReference type="EMBL" id="CRZ18406.1"/>
    </source>
</evidence>
<evidence type="ECO:0000256" key="4">
    <source>
        <dbReference type="PROSITE-ProRule" id="PRU00335"/>
    </source>
</evidence>
<name>A0A0H5RX69_9MYCO</name>
<keyword evidence="1" id="KW-0805">Transcription regulation</keyword>
<dbReference type="Pfam" id="PF00440">
    <property type="entry name" value="TetR_N"/>
    <property type="match status" value="1"/>
</dbReference>
<dbReference type="RefSeq" id="WP_090517940.1">
    <property type="nucleotide sequence ID" value="NZ_CWKH01000003.1"/>
</dbReference>
<dbReference type="Gene3D" id="1.10.10.60">
    <property type="entry name" value="Homeodomain-like"/>
    <property type="match status" value="1"/>
</dbReference>
<evidence type="ECO:0000259" key="5">
    <source>
        <dbReference type="PROSITE" id="PS50977"/>
    </source>
</evidence>
<evidence type="ECO:0000256" key="2">
    <source>
        <dbReference type="ARBA" id="ARBA00023125"/>
    </source>
</evidence>
<feature type="DNA-binding region" description="H-T-H motif" evidence="4">
    <location>
        <begin position="39"/>
        <end position="58"/>
    </location>
</feature>
<dbReference type="Gene3D" id="1.10.357.10">
    <property type="entry name" value="Tetracycline Repressor, domain 2"/>
    <property type="match status" value="1"/>
</dbReference>
<feature type="domain" description="HTH tetR-type" evidence="5">
    <location>
        <begin position="16"/>
        <end position="76"/>
    </location>
</feature>
<dbReference type="InterPro" id="IPR050109">
    <property type="entry name" value="HTH-type_TetR-like_transc_reg"/>
</dbReference>
<dbReference type="OrthoDB" id="9796019at2"/>
<keyword evidence="3" id="KW-0804">Transcription</keyword>
<sequence>MASSPRRTSGGPVLLDDVTAAIESAFFEELAAVGYGRLSVDAVAKRAGVGKAAIYRRWKSKQDLAVDLVTKVAVAAIDVPDTGTLRGDIRAYLQNGREALTHRLARTIIPDLLAEAARDPEYAATIAGQIREPRRLKAAQLFERARRRGQIADDADIDVALDMIGGALYWRQSVMQIDADDNYLDRLTDAILTLVAADSRSARR</sequence>